<feature type="domain" description="ABC transporter" evidence="16">
    <location>
        <begin position="326"/>
        <end position="569"/>
    </location>
</feature>
<feature type="transmembrane region" description="Helical" evidence="15">
    <location>
        <begin position="792"/>
        <end position="811"/>
    </location>
</feature>
<dbReference type="SUPFAM" id="SSF52540">
    <property type="entry name" value="P-loop containing nucleoside triphosphate hydrolases"/>
    <property type="match status" value="2"/>
</dbReference>
<feature type="non-terminal residue" evidence="17">
    <location>
        <position position="1681"/>
    </location>
</feature>
<name>A0A3E2H8Y0_SCYLI</name>
<evidence type="ECO:0000256" key="12">
    <source>
        <dbReference type="ARBA" id="ARBA00047823"/>
    </source>
</evidence>
<feature type="compositionally biased region" description="Acidic residues" evidence="14">
    <location>
        <begin position="250"/>
        <end position="260"/>
    </location>
</feature>
<feature type="region of interest" description="Disordered" evidence="14">
    <location>
        <begin position="205"/>
        <end position="260"/>
    </location>
</feature>
<keyword evidence="7" id="KW-0547">Nucleotide-binding</keyword>
<dbReference type="GO" id="GO:0005524">
    <property type="term" value="F:ATP binding"/>
    <property type="evidence" value="ECO:0007669"/>
    <property type="project" value="UniProtKB-KW"/>
</dbReference>
<evidence type="ECO:0000256" key="6">
    <source>
        <dbReference type="ARBA" id="ARBA00022737"/>
    </source>
</evidence>
<keyword evidence="11" id="KW-0325">Glycoprotein</keyword>
<keyword evidence="5 15" id="KW-0812">Transmembrane</keyword>
<feature type="region of interest" description="Disordered" evidence="14">
    <location>
        <begin position="137"/>
        <end position="186"/>
    </location>
</feature>
<feature type="region of interest" description="Disordered" evidence="14">
    <location>
        <begin position="88"/>
        <end position="107"/>
    </location>
</feature>
<dbReference type="GO" id="GO:0005886">
    <property type="term" value="C:plasma membrane"/>
    <property type="evidence" value="ECO:0007669"/>
    <property type="project" value="UniProtKB-SubCell"/>
</dbReference>
<feature type="domain" description="ABC transporter" evidence="16">
    <location>
        <begin position="1025"/>
        <end position="1263"/>
    </location>
</feature>
<evidence type="ECO:0000256" key="13">
    <source>
        <dbReference type="ARBA" id="ARBA00069001"/>
    </source>
</evidence>
<keyword evidence="10 15" id="KW-0472">Membrane</keyword>
<feature type="compositionally biased region" description="Basic residues" evidence="14">
    <location>
        <begin position="226"/>
        <end position="235"/>
    </location>
</feature>
<keyword evidence="9 15" id="KW-1133">Transmembrane helix</keyword>
<evidence type="ECO:0000256" key="1">
    <source>
        <dbReference type="ARBA" id="ARBA00004651"/>
    </source>
</evidence>
<dbReference type="Pfam" id="PF14510">
    <property type="entry name" value="ABC_trans_N"/>
    <property type="match status" value="1"/>
</dbReference>
<dbReference type="InterPro" id="IPR034003">
    <property type="entry name" value="ABCG_PDR_2"/>
</dbReference>
<feature type="transmembrane region" description="Helical" evidence="15">
    <location>
        <begin position="710"/>
        <end position="729"/>
    </location>
</feature>
<dbReference type="InterPro" id="IPR003439">
    <property type="entry name" value="ABC_transporter-like_ATP-bd"/>
</dbReference>
<evidence type="ECO:0000256" key="15">
    <source>
        <dbReference type="SAM" id="Phobius"/>
    </source>
</evidence>
<protein>
    <recommendedName>
        <fullName evidence="13">ABC multidrug transporter atrF</fullName>
    </recommendedName>
</protein>
<evidence type="ECO:0000256" key="2">
    <source>
        <dbReference type="ARBA" id="ARBA00006012"/>
    </source>
</evidence>
<dbReference type="CDD" id="cd03232">
    <property type="entry name" value="ABCG_PDR_domain2"/>
    <property type="match status" value="1"/>
</dbReference>
<evidence type="ECO:0000259" key="16">
    <source>
        <dbReference type="PROSITE" id="PS50893"/>
    </source>
</evidence>
<feature type="transmembrane region" description="Helical" evidence="15">
    <location>
        <begin position="1391"/>
        <end position="1408"/>
    </location>
</feature>
<dbReference type="Pfam" id="PF01061">
    <property type="entry name" value="ABC2_membrane"/>
    <property type="match status" value="2"/>
</dbReference>
<feature type="transmembrane region" description="Helical" evidence="15">
    <location>
        <begin position="1428"/>
        <end position="1459"/>
    </location>
</feature>
<dbReference type="OrthoDB" id="245989at2759"/>
<dbReference type="InterPro" id="IPR003593">
    <property type="entry name" value="AAA+_ATPase"/>
</dbReference>
<feature type="compositionally biased region" description="Polar residues" evidence="14">
    <location>
        <begin position="97"/>
        <end position="107"/>
    </location>
</feature>
<dbReference type="PANTHER" id="PTHR19241">
    <property type="entry name" value="ATP-BINDING CASSETTE TRANSPORTER"/>
    <property type="match status" value="1"/>
</dbReference>
<dbReference type="InterPro" id="IPR013525">
    <property type="entry name" value="ABC2_TM"/>
</dbReference>
<dbReference type="InterPro" id="IPR010929">
    <property type="entry name" value="PDR_CDR_ABC"/>
</dbReference>
<evidence type="ECO:0000256" key="9">
    <source>
        <dbReference type="ARBA" id="ARBA00022989"/>
    </source>
</evidence>
<feature type="compositionally biased region" description="Basic and acidic residues" evidence="14">
    <location>
        <begin position="137"/>
        <end position="150"/>
    </location>
</feature>
<keyword evidence="4" id="KW-1003">Cell membrane</keyword>
<proteinExistence type="inferred from homology"/>
<evidence type="ECO:0000256" key="14">
    <source>
        <dbReference type="SAM" id="MobiDB-lite"/>
    </source>
</evidence>
<dbReference type="InterPro" id="IPR029481">
    <property type="entry name" value="ABC_trans_N"/>
</dbReference>
<feature type="transmembrane region" description="Helical" evidence="15">
    <location>
        <begin position="1471"/>
        <end position="1490"/>
    </location>
</feature>
<dbReference type="InterPro" id="IPR027417">
    <property type="entry name" value="P-loop_NTPase"/>
</dbReference>
<feature type="compositionally biased region" description="Basic and acidic residues" evidence="14">
    <location>
        <begin position="167"/>
        <end position="179"/>
    </location>
</feature>
<feature type="transmembrane region" description="Helical" evidence="15">
    <location>
        <begin position="1530"/>
        <end position="1550"/>
    </location>
</feature>
<comment type="subcellular location">
    <subcellularLocation>
        <location evidence="1">Cell membrane</location>
        <topology evidence="1">Multi-pass membrane protein</topology>
    </subcellularLocation>
</comment>
<sequence>MVELTVDVSQQHELFFSRAKGGLADPLPAWVAAEDKKAAIHCKCSWKYSSISYPAVVLRAFDYQSGSGRGWIIQQDATEGEILESPQLRHSRKGNGVSRNATVSPPSARTEFSSFAVVFTMFYTSSHQIFNEADRGGREVPLHNAPHVDDQQGEPPDPNLSDAENSPETRDGTWGERDLGGGTVNQRMAMEDYEEMRRELTHLSKTYSRQTHRSSIHGGTSALKKIASRASRRRPSTTDGDLEAQRDEEKMGEEEEEEEGFELGEFLKEGHFGKRKGDHSAKKVGVVFKHLTVEGAGATATFVKTLPSAVVGTFGPDLYRLLCRFIPSLPVPGSNKARRTLINDFTGVVRDGEMLLVLGRPGSGCSTFLKAVTNKREGFSNVTGDVHYGGISAKEQGRNFRGEANYNEEDDQHFPSLTVEQALKFSLLNKTKKHEKESIPIIIGALLKMFGISHTRHTFVGDAFIRGVSGGERKRVSIAETLATKSTVVAWDNSTRGLDASTALDYANSLRIMTDIGNRTTLVTLYQAGEGIYQLMDKVLVIDEGRMVYQGPAKEAKAYFESLGYYCPDRQTTADFLTACTDPTERRFRKDFKGPIPKGPVELEKAFLESEAYQCVLKDVGNYERMLQETDHADTREFKQVVHEAKSKTVPKRSSYTVSFIRQVLACTRREFWLTMGDRTTLYTKFFIIISNALIVGSLFHGQSLDTSGAFSRGGAVFFSTLFLGWLQLGELMKAISGRTIIARHKDYAFYRPSAVVIARVLQDFPMVFAMVVPFAITMFFITGLDVTASKFFIYLLFVYSTTICLTALYRMFAALSPSIDDAVRFSGLALNLLVIYTGYVIPKPQLLSKYIWFGWLYHVNPVGYSFEALLSNEFTGRTMQCAEAQLVPNGPGYTDPTYQGCALPGAILGSHQVEGSTYIGTSFEYTRHHLWRNFGVVVAFAFLYILITAFASEIFSFTSGGSGAIEFKKSKTSKKTIQADAAPVDEEKRGNCQTQPFSTVSSDTVMAADSEEALKNISGSESVFTWSDIEYTVPYLGGEKKLLNKVSGYAKPGVMVALMGASGAGKTTLLNTLAQRQKVGVIKGNMLVDGRPLGIEFQRGTGFCEQMDLHDGTATIREALEFSAILRQERDVPRSEKLAYVDTIIDLLELGDIQDALVRSLGVEQRKRVTIGVELAAKPNLLLFLDEPTSGLDSQSAYSIVRFLKKLSKAGQAIVCTIHQPSSILIQQFDMILALNPGGNTFYFGPVGENGSAVVKYFGNRGVQCPSHKNVAEFILETAAKPTKGPDGKRINWNEEWVNSEEGRAVKEEIKRINAERSKIPPPDLTVQHDFASPVWLQTTMLTKRLFANYWRDPSYLYGKIFVSAVIGIFNGFTFWQLGNSVADMQDRMFTSFLIIVIPPTIVNAVVPKFYQNRSLWETRELPSRIYGWVAFCTANIVAEIPMAILSGVIYFVLWYFATGLPTDSSTSGYVFLMTMLFFLFQASWGQWICAFAPSFTVISNVLPFFFVMFSLFNGVVRPYAQMSVFWHYWLYYLIPSTYWIGGVLSATLSHAQVQCAPQEAAYFNPPLGQTCQQYASNFVFQVGGYLTNPSATANCGYCQYSSGVEYMRQLNVKPDDKWPYFAIFLAFCISNWALVYFFIYTVRIRGWTFGFATIFKTIGNIGDRVRASFLSKKKVKASE</sequence>
<evidence type="ECO:0000313" key="17">
    <source>
        <dbReference type="EMBL" id="RFU29844.1"/>
    </source>
</evidence>
<dbReference type="InterPro" id="IPR034001">
    <property type="entry name" value="ABCG_PDR_1"/>
</dbReference>
<dbReference type="Proteomes" id="UP000258309">
    <property type="component" value="Unassembled WGS sequence"/>
</dbReference>
<feature type="transmembrane region" description="Helical" evidence="15">
    <location>
        <begin position="682"/>
        <end position="701"/>
    </location>
</feature>
<dbReference type="EMBL" id="NCSJ02000116">
    <property type="protein sequence ID" value="RFU29844.1"/>
    <property type="molecule type" value="Genomic_DNA"/>
</dbReference>
<evidence type="ECO:0000313" key="18">
    <source>
        <dbReference type="Proteomes" id="UP000258309"/>
    </source>
</evidence>
<keyword evidence="18" id="KW-1185">Reference proteome</keyword>
<dbReference type="GO" id="GO:0140359">
    <property type="term" value="F:ABC-type transporter activity"/>
    <property type="evidence" value="ECO:0007669"/>
    <property type="project" value="InterPro"/>
</dbReference>
<dbReference type="GO" id="GO:0016887">
    <property type="term" value="F:ATP hydrolysis activity"/>
    <property type="evidence" value="ECO:0007669"/>
    <property type="project" value="InterPro"/>
</dbReference>
<organism evidence="17 18">
    <name type="scientific">Scytalidium lignicola</name>
    <name type="common">Hyphomycete</name>
    <dbReference type="NCBI Taxonomy" id="5539"/>
    <lineage>
        <taxon>Eukaryota</taxon>
        <taxon>Fungi</taxon>
        <taxon>Dikarya</taxon>
        <taxon>Ascomycota</taxon>
        <taxon>Pezizomycotina</taxon>
        <taxon>Leotiomycetes</taxon>
        <taxon>Leotiomycetes incertae sedis</taxon>
        <taxon>Scytalidium</taxon>
    </lineage>
</organism>
<feature type="transmembrane region" description="Helical" evidence="15">
    <location>
        <begin position="931"/>
        <end position="952"/>
    </location>
</feature>
<dbReference type="SMART" id="SM00382">
    <property type="entry name" value="AAA"/>
    <property type="match status" value="2"/>
</dbReference>
<dbReference type="OMA" id="FCISNWA"/>
<dbReference type="PROSITE" id="PS50893">
    <property type="entry name" value="ABC_TRANSPORTER_2"/>
    <property type="match status" value="2"/>
</dbReference>
<feature type="transmembrane region" description="Helical" evidence="15">
    <location>
        <begin position="1357"/>
        <end position="1379"/>
    </location>
</feature>
<evidence type="ECO:0000256" key="5">
    <source>
        <dbReference type="ARBA" id="ARBA00022692"/>
    </source>
</evidence>
<evidence type="ECO:0000256" key="10">
    <source>
        <dbReference type="ARBA" id="ARBA00023136"/>
    </source>
</evidence>
<dbReference type="CDD" id="cd03233">
    <property type="entry name" value="ABCG_PDR_domain1"/>
    <property type="match status" value="1"/>
</dbReference>
<gene>
    <name evidence="17" type="ORF">B7463_g6488</name>
</gene>
<dbReference type="Gene3D" id="3.40.50.300">
    <property type="entry name" value="P-loop containing nucleotide triphosphate hydrolases"/>
    <property type="match status" value="2"/>
</dbReference>
<feature type="transmembrane region" description="Helical" evidence="15">
    <location>
        <begin position="765"/>
        <end position="785"/>
    </location>
</feature>
<keyword evidence="6" id="KW-0677">Repeat</keyword>
<evidence type="ECO:0000256" key="11">
    <source>
        <dbReference type="ARBA" id="ARBA00023180"/>
    </source>
</evidence>
<comment type="catalytic activity">
    <reaction evidence="12">
        <text>voriconazole(in) + ATP + H2O = voriconazole(out) + ADP + phosphate + H(+)</text>
        <dbReference type="Rhea" id="RHEA:61912"/>
        <dbReference type="ChEBI" id="CHEBI:10023"/>
        <dbReference type="ChEBI" id="CHEBI:15377"/>
        <dbReference type="ChEBI" id="CHEBI:15378"/>
        <dbReference type="ChEBI" id="CHEBI:30616"/>
        <dbReference type="ChEBI" id="CHEBI:43474"/>
        <dbReference type="ChEBI" id="CHEBI:456216"/>
    </reaction>
    <physiologicalReaction direction="left-to-right" evidence="12">
        <dbReference type="Rhea" id="RHEA:61913"/>
    </physiologicalReaction>
</comment>
<evidence type="ECO:0000256" key="3">
    <source>
        <dbReference type="ARBA" id="ARBA00022448"/>
    </source>
</evidence>
<dbReference type="Pfam" id="PF00005">
    <property type="entry name" value="ABC_tran"/>
    <property type="match status" value="2"/>
</dbReference>
<dbReference type="FunFam" id="3.40.50.300:FF:000054">
    <property type="entry name" value="ABC multidrug transporter atrF"/>
    <property type="match status" value="1"/>
</dbReference>
<dbReference type="Pfam" id="PF06422">
    <property type="entry name" value="PDR_CDR"/>
    <property type="match status" value="1"/>
</dbReference>
<evidence type="ECO:0000256" key="7">
    <source>
        <dbReference type="ARBA" id="ARBA00022741"/>
    </source>
</evidence>
<dbReference type="STRING" id="5539.A0A3E2H8Y0"/>
<feature type="transmembrane region" description="Helical" evidence="15">
    <location>
        <begin position="823"/>
        <end position="842"/>
    </location>
</feature>
<evidence type="ECO:0000256" key="8">
    <source>
        <dbReference type="ARBA" id="ARBA00022840"/>
    </source>
</evidence>
<dbReference type="PROSITE" id="PS00211">
    <property type="entry name" value="ABC_TRANSPORTER_1"/>
    <property type="match status" value="1"/>
</dbReference>
<comment type="caution">
    <text evidence="17">The sequence shown here is derived from an EMBL/GenBank/DDBJ whole genome shotgun (WGS) entry which is preliminary data.</text>
</comment>
<feature type="transmembrane region" description="Helical" evidence="15">
    <location>
        <begin position="1496"/>
        <end position="1518"/>
    </location>
</feature>
<feature type="non-terminal residue" evidence="17">
    <location>
        <position position="1"/>
    </location>
</feature>
<evidence type="ECO:0000256" key="4">
    <source>
        <dbReference type="ARBA" id="ARBA00022475"/>
    </source>
</evidence>
<feature type="transmembrane region" description="Helical" evidence="15">
    <location>
        <begin position="1620"/>
        <end position="1641"/>
    </location>
</feature>
<keyword evidence="8" id="KW-0067">ATP-binding</keyword>
<keyword evidence="3" id="KW-0813">Transport</keyword>
<comment type="similarity">
    <text evidence="2">Belongs to the ABC transporter superfamily. ABCG family. PDR (TC 3.A.1.205) subfamily.</text>
</comment>
<dbReference type="InterPro" id="IPR017871">
    <property type="entry name" value="ABC_transporter-like_CS"/>
</dbReference>
<accession>A0A3E2H8Y0</accession>
<reference evidence="17 18" key="1">
    <citation type="submission" date="2018-05" db="EMBL/GenBank/DDBJ databases">
        <title>Draft genome sequence of Scytalidium lignicola DSM 105466, a ubiquitous saprotrophic fungus.</title>
        <authorList>
            <person name="Buettner E."/>
            <person name="Gebauer A.M."/>
            <person name="Hofrichter M."/>
            <person name="Liers C."/>
            <person name="Kellner H."/>
        </authorList>
    </citation>
    <scope>NUCLEOTIDE SEQUENCE [LARGE SCALE GENOMIC DNA]</scope>
    <source>
        <strain evidence="17 18">DSM 105466</strain>
    </source>
</reference>
<dbReference type="FunFam" id="3.40.50.300:FF:001650">
    <property type="entry name" value="ABC drug exporter AtrF"/>
    <property type="match status" value="1"/>
</dbReference>